<reference evidence="1 2" key="1">
    <citation type="journal article" date="2024" name="Plant Biotechnol. J.">
        <title>Dendrobium thyrsiflorum genome and its molecular insights into genes involved in important horticultural traits.</title>
        <authorList>
            <person name="Chen B."/>
            <person name="Wang J.Y."/>
            <person name="Zheng P.J."/>
            <person name="Li K.L."/>
            <person name="Liang Y.M."/>
            <person name="Chen X.F."/>
            <person name="Zhang C."/>
            <person name="Zhao X."/>
            <person name="He X."/>
            <person name="Zhang G.Q."/>
            <person name="Liu Z.J."/>
            <person name="Xu Q."/>
        </authorList>
    </citation>
    <scope>NUCLEOTIDE SEQUENCE [LARGE SCALE GENOMIC DNA]</scope>
    <source>
        <strain evidence="1">GZMU011</strain>
    </source>
</reference>
<dbReference type="Pfam" id="PF14223">
    <property type="entry name" value="Retrotran_gag_2"/>
    <property type="match status" value="1"/>
</dbReference>
<gene>
    <name evidence="1" type="ORF">M5K25_010380</name>
</gene>
<evidence type="ECO:0000313" key="1">
    <source>
        <dbReference type="EMBL" id="KAL0918376.1"/>
    </source>
</evidence>
<accession>A0ABD0V0F5</accession>
<protein>
    <recommendedName>
        <fullName evidence="3">Retrovirus-related Pol polyprotein from transposon TNT 1-94</fullName>
    </recommendedName>
</protein>
<name>A0ABD0V0F5_DENTH</name>
<dbReference type="PANTHER" id="PTHR47481:SF22">
    <property type="entry name" value="RETROTRANSPOSON GAG DOMAIN-CONTAINING PROTEIN"/>
    <property type="match status" value="1"/>
</dbReference>
<proteinExistence type="predicted"/>
<dbReference type="AlphaFoldDB" id="A0ABD0V0F5"/>
<evidence type="ECO:0008006" key="3">
    <source>
        <dbReference type="Google" id="ProtNLM"/>
    </source>
</evidence>
<comment type="caution">
    <text evidence="1">The sequence shown here is derived from an EMBL/GenBank/DDBJ whole genome shotgun (WGS) entry which is preliminary data.</text>
</comment>
<organism evidence="1 2">
    <name type="scientific">Dendrobium thyrsiflorum</name>
    <name type="common">Pinecone-like raceme dendrobium</name>
    <name type="synonym">Orchid</name>
    <dbReference type="NCBI Taxonomy" id="117978"/>
    <lineage>
        <taxon>Eukaryota</taxon>
        <taxon>Viridiplantae</taxon>
        <taxon>Streptophyta</taxon>
        <taxon>Embryophyta</taxon>
        <taxon>Tracheophyta</taxon>
        <taxon>Spermatophyta</taxon>
        <taxon>Magnoliopsida</taxon>
        <taxon>Liliopsida</taxon>
        <taxon>Asparagales</taxon>
        <taxon>Orchidaceae</taxon>
        <taxon>Epidendroideae</taxon>
        <taxon>Malaxideae</taxon>
        <taxon>Dendrobiinae</taxon>
        <taxon>Dendrobium</taxon>
    </lineage>
</organism>
<keyword evidence="2" id="KW-1185">Reference proteome</keyword>
<evidence type="ECO:0000313" key="2">
    <source>
        <dbReference type="Proteomes" id="UP001552299"/>
    </source>
</evidence>
<dbReference type="Proteomes" id="UP001552299">
    <property type="component" value="Unassembled WGS sequence"/>
</dbReference>
<dbReference type="EMBL" id="JANQDX010000009">
    <property type="protein sequence ID" value="KAL0918376.1"/>
    <property type="molecule type" value="Genomic_DNA"/>
</dbReference>
<dbReference type="PANTHER" id="PTHR47481">
    <property type="match status" value="1"/>
</dbReference>
<sequence length="398" mass="43551">MADQDSAASHPPNSSLSTSFSDFTVPAPLKFLISNLKNLVPTQLTVDTDAIWRLQLLQHFTANGFAGHLTGETPCPLDSSHPDFNLRRLVDRNLISALLSTISPPPPILPYMLSSPTAHDVWAILEKQPTSCSRVIQLKHELHQIQMRDRSMQQYLAQIKILVDNIAAAGSKIDTEDVILYILNGLPSSYNSFKAAICTSLNPIDLDVLYSLLCSEEIKLQTEHQKDSTPLSDTTALMATHSRGRHYSRSSKGPQHTNDRPICQICGKTWHTALNCWHRCNPKYAPTNTSQNRAQLSQLQPNSSSDWVLDSGASTHLTPDLTHLQQPAPYHGADSVSIANAWTICSFSTAAASSCATAAAILGRFLPWGTALTERCSMKWLSDGNGGVRAAMALTKKS</sequence>